<dbReference type="SUPFAM" id="SSF47384">
    <property type="entry name" value="Homodimeric domain of signal transducing histidine kinase"/>
    <property type="match status" value="1"/>
</dbReference>
<organism evidence="17">
    <name type="scientific">hydrothermal vent metagenome</name>
    <dbReference type="NCBI Taxonomy" id="652676"/>
    <lineage>
        <taxon>unclassified sequences</taxon>
        <taxon>metagenomes</taxon>
        <taxon>ecological metagenomes</taxon>
    </lineage>
</organism>
<keyword evidence="6 17" id="KW-0808">Transferase</keyword>
<evidence type="ECO:0000256" key="5">
    <source>
        <dbReference type="ARBA" id="ARBA00022553"/>
    </source>
</evidence>
<name>A0A3B1A2J5_9ZZZZ</name>
<dbReference type="Gene3D" id="3.30.565.10">
    <property type="entry name" value="Histidine kinase-like ATPase, C-terminal domain"/>
    <property type="match status" value="1"/>
</dbReference>
<keyword evidence="8" id="KW-0547">Nucleotide-binding</keyword>
<feature type="transmembrane region" description="Helical" evidence="14">
    <location>
        <begin position="12"/>
        <end position="31"/>
    </location>
</feature>
<sequence length="750" mass="84112">MVTNTLKKLFSGSKPIIILFTLVLTSLYLMSRATYSSTNFGQLYPTLLIINLSAMFLLVGLIIKNLYRLIVQYRNHEPGSRLTTRLVIMLTILSVTPVSLVYYYSLDFLRHGIDDWFNITVENALSDSLELSQASLGLRMRELTRQTTNMANQLVDVDDDFAAIKLHESRIGSTATEITLFNLNGRIIASSSSAHDNLIPTSLASSTQLNLRQNNSDGELITLKDTGLHIRVAVLLPNYNQSVEQRVLQALYPISDRMNRLANTVTKTFTHYRELLFLRRPLRNVFVLTLSLVLLLSLLTSVWAAFFFARRLVQPISDLVEGTRAVADGNYQKKLDIPGKDELGFLVGSFNQMTHKISAAQVEASQSQKQAEEQRSYLEAVLSNLSSGVITLDENHNIKTSNTIAEQVLSCTLNDYLDTDIVEIIDLHTHLHAFFDIVIPKLDSNNTNWNEEIILFGPGGRRVLMCRGTALPASDKKHAGHVVVFDDITTLLQAQRDAAWGEVARRLAHEIKNPLTPIQLSAERLRHKYLDKNRIDDPDLLDRSTNTIVHQVETLKEMVKAFSEYAKMPSLKLKHIDLNKLISELLSLYKDTNTEVLFEDQLDSKLPKIAADIGRLRQVLHNLIKNSLEACELNKSDDSKIILRTQMLSEQDSSYVEIKINDNGPGIAEDVFKNLFDPYVSTKIKGTGLGLAIVKKIVEEHSGVIWAENLAAGGTSIVIRLPILASSNPDILHSTKNNIDESQQDSDNKD</sequence>
<dbReference type="PROSITE" id="PS50109">
    <property type="entry name" value="HIS_KIN"/>
    <property type="match status" value="1"/>
</dbReference>
<protein>
    <recommendedName>
        <fullName evidence="3">histidine kinase</fullName>
        <ecNumber evidence="3">2.7.13.3</ecNumber>
    </recommendedName>
</protein>
<dbReference type="GO" id="GO:0005524">
    <property type="term" value="F:ATP binding"/>
    <property type="evidence" value="ECO:0007669"/>
    <property type="project" value="UniProtKB-KW"/>
</dbReference>
<dbReference type="PRINTS" id="PR00344">
    <property type="entry name" value="BCTRLSENSOR"/>
</dbReference>
<dbReference type="Pfam" id="PF00512">
    <property type="entry name" value="HisKA"/>
    <property type="match status" value="1"/>
</dbReference>
<dbReference type="InterPro" id="IPR005467">
    <property type="entry name" value="His_kinase_dom"/>
</dbReference>
<dbReference type="PROSITE" id="PS50885">
    <property type="entry name" value="HAMP"/>
    <property type="match status" value="1"/>
</dbReference>
<evidence type="ECO:0000256" key="13">
    <source>
        <dbReference type="ARBA" id="ARBA00023136"/>
    </source>
</evidence>
<keyword evidence="5" id="KW-0597">Phosphoprotein</keyword>
<gene>
    <name evidence="17" type="ORF">MNBD_GAMMA22-1067</name>
</gene>
<evidence type="ECO:0000256" key="3">
    <source>
        <dbReference type="ARBA" id="ARBA00012438"/>
    </source>
</evidence>
<dbReference type="InterPro" id="IPR017232">
    <property type="entry name" value="NtrY"/>
</dbReference>
<dbReference type="SMART" id="SM00387">
    <property type="entry name" value="HATPase_c"/>
    <property type="match status" value="1"/>
</dbReference>
<dbReference type="PIRSF" id="PIRSF037532">
    <property type="entry name" value="STHK_NtrY"/>
    <property type="match status" value="1"/>
</dbReference>
<dbReference type="EC" id="2.7.13.3" evidence="3"/>
<evidence type="ECO:0000256" key="14">
    <source>
        <dbReference type="SAM" id="Phobius"/>
    </source>
</evidence>
<evidence type="ECO:0000259" key="15">
    <source>
        <dbReference type="PROSITE" id="PS50109"/>
    </source>
</evidence>
<dbReference type="SMART" id="SM00388">
    <property type="entry name" value="HisKA"/>
    <property type="match status" value="1"/>
</dbReference>
<accession>A0A3B1A2J5</accession>
<evidence type="ECO:0000256" key="4">
    <source>
        <dbReference type="ARBA" id="ARBA00022475"/>
    </source>
</evidence>
<keyword evidence="12" id="KW-0902">Two-component regulatory system</keyword>
<dbReference type="InterPro" id="IPR003594">
    <property type="entry name" value="HATPase_dom"/>
</dbReference>
<evidence type="ECO:0000256" key="9">
    <source>
        <dbReference type="ARBA" id="ARBA00022777"/>
    </source>
</evidence>
<proteinExistence type="predicted"/>
<dbReference type="CDD" id="cd00082">
    <property type="entry name" value="HisKA"/>
    <property type="match status" value="1"/>
</dbReference>
<dbReference type="InterPro" id="IPR036890">
    <property type="entry name" value="HATPase_C_sf"/>
</dbReference>
<dbReference type="InterPro" id="IPR004358">
    <property type="entry name" value="Sig_transdc_His_kin-like_C"/>
</dbReference>
<dbReference type="InterPro" id="IPR003660">
    <property type="entry name" value="HAMP_dom"/>
</dbReference>
<feature type="transmembrane region" description="Helical" evidence="14">
    <location>
        <begin position="285"/>
        <end position="309"/>
    </location>
</feature>
<feature type="transmembrane region" description="Helical" evidence="14">
    <location>
        <begin position="83"/>
        <end position="104"/>
    </location>
</feature>
<dbReference type="Gene3D" id="1.10.287.130">
    <property type="match status" value="1"/>
</dbReference>
<dbReference type="CDD" id="cd06225">
    <property type="entry name" value="HAMP"/>
    <property type="match status" value="1"/>
</dbReference>
<dbReference type="InterPro" id="IPR000014">
    <property type="entry name" value="PAS"/>
</dbReference>
<evidence type="ECO:0000256" key="6">
    <source>
        <dbReference type="ARBA" id="ARBA00022679"/>
    </source>
</evidence>
<evidence type="ECO:0000256" key="10">
    <source>
        <dbReference type="ARBA" id="ARBA00022840"/>
    </source>
</evidence>
<dbReference type="CDD" id="cd00130">
    <property type="entry name" value="PAS"/>
    <property type="match status" value="1"/>
</dbReference>
<evidence type="ECO:0000256" key="7">
    <source>
        <dbReference type="ARBA" id="ARBA00022692"/>
    </source>
</evidence>
<dbReference type="SUPFAM" id="SSF158472">
    <property type="entry name" value="HAMP domain-like"/>
    <property type="match status" value="1"/>
</dbReference>
<keyword evidence="9" id="KW-0418">Kinase</keyword>
<dbReference type="SUPFAM" id="SSF55785">
    <property type="entry name" value="PYP-like sensor domain (PAS domain)"/>
    <property type="match status" value="1"/>
</dbReference>
<keyword evidence="7 14" id="KW-0812">Transmembrane</keyword>
<dbReference type="Pfam" id="PF02518">
    <property type="entry name" value="HATPase_c"/>
    <property type="match status" value="1"/>
</dbReference>
<evidence type="ECO:0000256" key="8">
    <source>
        <dbReference type="ARBA" id="ARBA00022741"/>
    </source>
</evidence>
<dbReference type="Gene3D" id="6.10.340.10">
    <property type="match status" value="1"/>
</dbReference>
<dbReference type="GO" id="GO:0000155">
    <property type="term" value="F:phosphorelay sensor kinase activity"/>
    <property type="evidence" value="ECO:0007669"/>
    <property type="project" value="InterPro"/>
</dbReference>
<evidence type="ECO:0000256" key="2">
    <source>
        <dbReference type="ARBA" id="ARBA00004651"/>
    </source>
</evidence>
<evidence type="ECO:0000313" key="17">
    <source>
        <dbReference type="EMBL" id="VAW99978.1"/>
    </source>
</evidence>
<dbReference type="Pfam" id="PF19312">
    <property type="entry name" value="NtrY_N"/>
    <property type="match status" value="1"/>
</dbReference>
<dbReference type="PANTHER" id="PTHR43065">
    <property type="entry name" value="SENSOR HISTIDINE KINASE"/>
    <property type="match status" value="1"/>
</dbReference>
<dbReference type="PANTHER" id="PTHR43065:SF10">
    <property type="entry name" value="PEROXIDE STRESS-ACTIVATED HISTIDINE KINASE MAK3"/>
    <property type="match status" value="1"/>
</dbReference>
<comment type="subcellular location">
    <subcellularLocation>
        <location evidence="2">Cell membrane</location>
        <topology evidence="2">Multi-pass membrane protein</topology>
    </subcellularLocation>
</comment>
<keyword evidence="4" id="KW-1003">Cell membrane</keyword>
<dbReference type="SMART" id="SM00304">
    <property type="entry name" value="HAMP"/>
    <property type="match status" value="1"/>
</dbReference>
<evidence type="ECO:0000259" key="16">
    <source>
        <dbReference type="PROSITE" id="PS50885"/>
    </source>
</evidence>
<reference evidence="17" key="1">
    <citation type="submission" date="2018-06" db="EMBL/GenBank/DDBJ databases">
        <authorList>
            <person name="Zhirakovskaya E."/>
        </authorList>
    </citation>
    <scope>NUCLEOTIDE SEQUENCE</scope>
</reference>
<dbReference type="AlphaFoldDB" id="A0A3B1A2J5"/>
<keyword evidence="13 14" id="KW-0472">Membrane</keyword>
<feature type="domain" description="Histidine kinase" evidence="15">
    <location>
        <begin position="506"/>
        <end position="725"/>
    </location>
</feature>
<dbReference type="Gene3D" id="3.30.450.20">
    <property type="entry name" value="PAS domain"/>
    <property type="match status" value="1"/>
</dbReference>
<dbReference type="GO" id="GO:0005886">
    <property type="term" value="C:plasma membrane"/>
    <property type="evidence" value="ECO:0007669"/>
    <property type="project" value="UniProtKB-SubCell"/>
</dbReference>
<dbReference type="EMBL" id="UOFS01000042">
    <property type="protein sequence ID" value="VAW99978.1"/>
    <property type="molecule type" value="Genomic_DNA"/>
</dbReference>
<dbReference type="InterPro" id="IPR036097">
    <property type="entry name" value="HisK_dim/P_sf"/>
</dbReference>
<dbReference type="Pfam" id="PF00672">
    <property type="entry name" value="HAMP"/>
    <property type="match status" value="1"/>
</dbReference>
<evidence type="ECO:0000256" key="1">
    <source>
        <dbReference type="ARBA" id="ARBA00000085"/>
    </source>
</evidence>
<dbReference type="InterPro" id="IPR003661">
    <property type="entry name" value="HisK_dim/P_dom"/>
</dbReference>
<feature type="domain" description="HAMP" evidence="16">
    <location>
        <begin position="310"/>
        <end position="362"/>
    </location>
</feature>
<keyword evidence="10" id="KW-0067">ATP-binding</keyword>
<keyword evidence="11 14" id="KW-1133">Transmembrane helix</keyword>
<evidence type="ECO:0000256" key="12">
    <source>
        <dbReference type="ARBA" id="ARBA00023012"/>
    </source>
</evidence>
<dbReference type="SUPFAM" id="SSF55874">
    <property type="entry name" value="ATPase domain of HSP90 chaperone/DNA topoisomerase II/histidine kinase"/>
    <property type="match status" value="1"/>
</dbReference>
<dbReference type="InterPro" id="IPR035965">
    <property type="entry name" value="PAS-like_dom_sf"/>
</dbReference>
<feature type="transmembrane region" description="Helical" evidence="14">
    <location>
        <begin position="43"/>
        <end position="63"/>
    </location>
</feature>
<dbReference type="InterPro" id="IPR045671">
    <property type="entry name" value="NtrY-like_N"/>
</dbReference>
<comment type="catalytic activity">
    <reaction evidence="1">
        <text>ATP + protein L-histidine = ADP + protein N-phospho-L-histidine.</text>
        <dbReference type="EC" id="2.7.13.3"/>
    </reaction>
</comment>
<evidence type="ECO:0000256" key="11">
    <source>
        <dbReference type="ARBA" id="ARBA00022989"/>
    </source>
</evidence>